<name>A0A7X1E8A0_9BACT</name>
<dbReference type="Pfam" id="PF14397">
    <property type="entry name" value="ATPgrasp_ST"/>
    <property type="match status" value="2"/>
</dbReference>
<dbReference type="AlphaFoldDB" id="A0A7X1E8A0"/>
<gene>
    <name evidence="2" type="ORF">H5P27_07790</name>
</gene>
<evidence type="ECO:0000313" key="3">
    <source>
        <dbReference type="Proteomes" id="UP000526501"/>
    </source>
</evidence>
<accession>A0A7X1E8A0</accession>
<feature type="domain" description="Alpha-L-glutamate ligase-related protein ATP-grasp" evidence="1">
    <location>
        <begin position="163"/>
        <end position="313"/>
    </location>
</feature>
<dbReference type="InterPro" id="IPR039523">
    <property type="entry name" value="RimK-rel_E_lig_ATP-grasp"/>
</dbReference>
<evidence type="ECO:0000259" key="1">
    <source>
        <dbReference type="Pfam" id="PF14397"/>
    </source>
</evidence>
<protein>
    <recommendedName>
        <fullName evidence="1">Alpha-L-glutamate ligase-related protein ATP-grasp domain-containing protein</fullName>
    </recommendedName>
</protein>
<dbReference type="SUPFAM" id="SSF56059">
    <property type="entry name" value="Glutathione synthetase ATP-binding domain-like"/>
    <property type="match status" value="1"/>
</dbReference>
<organism evidence="2 3">
    <name type="scientific">Pelagicoccus albus</name>
    <dbReference type="NCBI Taxonomy" id="415222"/>
    <lineage>
        <taxon>Bacteria</taxon>
        <taxon>Pseudomonadati</taxon>
        <taxon>Verrucomicrobiota</taxon>
        <taxon>Opitutia</taxon>
        <taxon>Puniceicoccales</taxon>
        <taxon>Pelagicoccaceae</taxon>
        <taxon>Pelagicoccus</taxon>
    </lineage>
</organism>
<reference evidence="2 3" key="1">
    <citation type="submission" date="2020-07" db="EMBL/GenBank/DDBJ databases">
        <authorList>
            <person name="Feng X."/>
        </authorList>
    </citation>
    <scope>NUCLEOTIDE SEQUENCE [LARGE SCALE GENOMIC DNA]</scope>
    <source>
        <strain evidence="2 3">JCM23202</strain>
    </source>
</reference>
<feature type="domain" description="Alpha-L-glutamate ligase-related protein ATP-grasp" evidence="1">
    <location>
        <begin position="76"/>
        <end position="153"/>
    </location>
</feature>
<keyword evidence="3" id="KW-1185">Reference proteome</keyword>
<sequence>MSLREIARRSRFCLQYWRKHLKEARVVGAHGVGFSQPIKDIANGFFPITAHELRSIHGDLDGLITSLQYERYLTGMNGRFAVMLDNKEAFGKLVSTAGIETPENFCVFRAGRILWNENGQERLRQTLEKTGRFIIKPTNGKQGKGVKICRDLADLKKHDGFDAVVTSFVFQADYAKAIYEPSLNTIRVLMLRDRDNRPVPLRAFHRFGTLKSGSIDNLSAKGISASVDIESGALGKAAVRNEQGRMDLLDQHPDTGSQISGVQIPDWDLALKMVEDLGNAFPFLTFVGWDLAMTPEGPTVIEGNSHPTIWAMQYYDRYIADDQIRGLFSQYIPNLEPTRL</sequence>
<dbReference type="RefSeq" id="WP_185659830.1">
    <property type="nucleotide sequence ID" value="NZ_CAWPOO010000007.1"/>
</dbReference>
<dbReference type="EMBL" id="JACHVC010000007">
    <property type="protein sequence ID" value="MBC2605943.1"/>
    <property type="molecule type" value="Genomic_DNA"/>
</dbReference>
<comment type="caution">
    <text evidence="2">The sequence shown here is derived from an EMBL/GenBank/DDBJ whole genome shotgun (WGS) entry which is preliminary data.</text>
</comment>
<evidence type="ECO:0000313" key="2">
    <source>
        <dbReference type="EMBL" id="MBC2605943.1"/>
    </source>
</evidence>
<proteinExistence type="predicted"/>
<dbReference type="Proteomes" id="UP000526501">
    <property type="component" value="Unassembled WGS sequence"/>
</dbReference>